<evidence type="ECO:0000313" key="1">
    <source>
        <dbReference type="EMBL" id="KAK9723687.1"/>
    </source>
</evidence>
<gene>
    <name evidence="1" type="ORF">RND81_05G018000</name>
</gene>
<dbReference type="Gene3D" id="3.90.70.10">
    <property type="entry name" value="Cysteine proteinases"/>
    <property type="match status" value="1"/>
</dbReference>
<dbReference type="EMBL" id="JBDFQZ010000005">
    <property type="protein sequence ID" value="KAK9723687.1"/>
    <property type="molecule type" value="Genomic_DNA"/>
</dbReference>
<protein>
    <submittedName>
        <fullName evidence="1">Uncharacterized protein</fullName>
    </submittedName>
</protein>
<organism evidence="1 2">
    <name type="scientific">Saponaria officinalis</name>
    <name type="common">Common soapwort</name>
    <name type="synonym">Lychnis saponaria</name>
    <dbReference type="NCBI Taxonomy" id="3572"/>
    <lineage>
        <taxon>Eukaryota</taxon>
        <taxon>Viridiplantae</taxon>
        <taxon>Streptophyta</taxon>
        <taxon>Embryophyta</taxon>
        <taxon>Tracheophyta</taxon>
        <taxon>Spermatophyta</taxon>
        <taxon>Magnoliopsida</taxon>
        <taxon>eudicotyledons</taxon>
        <taxon>Gunneridae</taxon>
        <taxon>Pentapetalae</taxon>
        <taxon>Caryophyllales</taxon>
        <taxon>Caryophyllaceae</taxon>
        <taxon>Caryophylleae</taxon>
        <taxon>Saponaria</taxon>
    </lineage>
</organism>
<comment type="caution">
    <text evidence="1">The sequence shown here is derived from an EMBL/GenBank/DDBJ whole genome shotgun (WGS) entry which is preliminary data.</text>
</comment>
<reference evidence="1" key="1">
    <citation type="submission" date="2024-03" db="EMBL/GenBank/DDBJ databases">
        <title>WGS assembly of Saponaria officinalis var. Norfolk2.</title>
        <authorList>
            <person name="Jenkins J."/>
            <person name="Shu S."/>
            <person name="Grimwood J."/>
            <person name="Barry K."/>
            <person name="Goodstein D."/>
            <person name="Schmutz J."/>
            <person name="Leebens-Mack J."/>
            <person name="Osbourn A."/>
        </authorList>
    </citation>
    <scope>NUCLEOTIDE SEQUENCE [LARGE SCALE GENOMIC DNA]</scope>
    <source>
        <strain evidence="1">JIC</strain>
    </source>
</reference>
<proteinExistence type="predicted"/>
<accession>A0AAW1KTD0</accession>
<sequence length="210" mass="25006">MCDQLEATYNLLNLEAKPIRLSKQYILNYISVLDDCMDEPFGRKIATTYLWAIANPLVLEEDYDHLFTRTRQLQRVVKCRSILKIEDFVEHSGDEQRLFEEAILKYPVAASMYVRKSEVEELWKNSSRPYFLHEDPGKEKYRKHAVVLFGMVSYGDDKEKLDSYLVKDSQYIVSNGRFFMKKYSSLLYNQYNPLRRVMYARKRSLDYMIV</sequence>
<dbReference type="SUPFAM" id="SSF54001">
    <property type="entry name" value="Cysteine proteinases"/>
    <property type="match status" value="1"/>
</dbReference>
<keyword evidence="2" id="KW-1185">Reference proteome</keyword>
<dbReference type="AlphaFoldDB" id="A0AAW1KTD0"/>
<name>A0AAW1KTD0_SAPOF</name>
<dbReference type="InterPro" id="IPR038765">
    <property type="entry name" value="Papain-like_cys_pep_sf"/>
</dbReference>
<evidence type="ECO:0000313" key="2">
    <source>
        <dbReference type="Proteomes" id="UP001443914"/>
    </source>
</evidence>
<dbReference type="Proteomes" id="UP001443914">
    <property type="component" value="Unassembled WGS sequence"/>
</dbReference>